<dbReference type="GO" id="GO:0016853">
    <property type="term" value="F:isomerase activity"/>
    <property type="evidence" value="ECO:0007669"/>
    <property type="project" value="UniProtKB-KW"/>
</dbReference>
<proteinExistence type="predicted"/>
<keyword evidence="3" id="KW-1185">Reference proteome</keyword>
<dbReference type="AlphaFoldDB" id="A0A2V3UNX5"/>
<evidence type="ECO:0000313" key="3">
    <source>
        <dbReference type="Proteomes" id="UP000248014"/>
    </source>
</evidence>
<dbReference type="InterPro" id="IPR037401">
    <property type="entry name" value="SnoaL-like"/>
</dbReference>
<evidence type="ECO:0000259" key="1">
    <source>
        <dbReference type="Pfam" id="PF13474"/>
    </source>
</evidence>
<feature type="domain" description="SnoaL-like" evidence="1">
    <location>
        <begin position="59"/>
        <end position="171"/>
    </location>
</feature>
<organism evidence="2 3">
    <name type="scientific">Blastomonas natatoria</name>
    <dbReference type="NCBI Taxonomy" id="34015"/>
    <lineage>
        <taxon>Bacteria</taxon>
        <taxon>Pseudomonadati</taxon>
        <taxon>Pseudomonadota</taxon>
        <taxon>Alphaproteobacteria</taxon>
        <taxon>Sphingomonadales</taxon>
        <taxon>Sphingomonadaceae</taxon>
        <taxon>Blastomonas</taxon>
    </lineage>
</organism>
<evidence type="ECO:0000313" key="2">
    <source>
        <dbReference type="EMBL" id="PXW68092.1"/>
    </source>
</evidence>
<comment type="caution">
    <text evidence="2">The sequence shown here is derived from an EMBL/GenBank/DDBJ whole genome shotgun (WGS) entry which is preliminary data.</text>
</comment>
<protein>
    <submittedName>
        <fullName evidence="2">Ketosteroid isomerase-like protein</fullName>
    </submittedName>
</protein>
<dbReference type="Proteomes" id="UP000248014">
    <property type="component" value="Unassembled WGS sequence"/>
</dbReference>
<dbReference type="SUPFAM" id="SSF54427">
    <property type="entry name" value="NTF2-like"/>
    <property type="match status" value="1"/>
</dbReference>
<reference evidence="2 3" key="1">
    <citation type="submission" date="2018-05" db="EMBL/GenBank/DDBJ databases">
        <title>Genomic Encyclopedia of Type Strains, Phase IV (KMG-IV): sequencing the most valuable type-strain genomes for metagenomic binning, comparative biology and taxonomic classification.</title>
        <authorList>
            <person name="Goeker M."/>
        </authorList>
    </citation>
    <scope>NUCLEOTIDE SEQUENCE [LARGE SCALE GENOMIC DNA]</scope>
    <source>
        <strain evidence="2 3">DSM 3183</strain>
    </source>
</reference>
<gene>
    <name evidence="2" type="ORF">C7451_12216</name>
</gene>
<keyword evidence="2" id="KW-0413">Isomerase</keyword>
<dbReference type="Gene3D" id="3.10.450.50">
    <property type="match status" value="1"/>
</dbReference>
<dbReference type="InterPro" id="IPR032710">
    <property type="entry name" value="NTF2-like_dom_sf"/>
</dbReference>
<sequence length="176" mass="18588">MIEGKMIQLAGRRAASLVGIAAIGLSLTAAHPGAHDGPRTPTSANPEAPVDAATPVGTVMAFHAALASGDTDAALTHLAEDVVIFESGGVENSRAQYASHHLEADAAFSAAVPRTLVSRTHGMQGDMAWVISVETVSGTYRTRAINSRSVETMMLRQVNGQWRIVHIHWSSAEIIR</sequence>
<accession>A0A2V3UNX5</accession>
<name>A0A2V3UNX5_9SPHN</name>
<dbReference type="OrthoDB" id="6196903at2"/>
<dbReference type="EMBL" id="QJJM01000022">
    <property type="protein sequence ID" value="PXW68092.1"/>
    <property type="molecule type" value="Genomic_DNA"/>
</dbReference>
<dbReference type="Pfam" id="PF13474">
    <property type="entry name" value="SnoaL_3"/>
    <property type="match status" value="1"/>
</dbReference>
<dbReference type="RefSeq" id="WP_110300342.1">
    <property type="nucleotide sequence ID" value="NZ_QJJM01000022.1"/>
</dbReference>